<dbReference type="Gene3D" id="2.30.130.60">
    <property type="match status" value="1"/>
</dbReference>
<evidence type="ECO:0000256" key="6">
    <source>
        <dbReference type="PROSITE-ProRule" id="PRU01023"/>
    </source>
</evidence>
<reference evidence="8 9" key="1">
    <citation type="journal article" date="2015" name="Int. J. Syst. Evol. Microbiol.">
        <title>Flavisolibacter ginsenosidimutans sp. nov., with ginsenoside-converting activity isolated from soil used for cultivating ginseng.</title>
        <authorList>
            <person name="Zhao Y."/>
            <person name="Liu Q."/>
            <person name="Kang M.S."/>
            <person name="Jin F."/>
            <person name="Yu H."/>
            <person name="Im W.T."/>
        </authorList>
    </citation>
    <scope>NUCLEOTIDE SEQUENCE [LARGE SCALE GENOMIC DNA]</scope>
    <source>
        <strain evidence="8 9">Gsoil 636</strain>
    </source>
</reference>
<feature type="domain" description="SAM-dependent MTase RsmB/NOP-type" evidence="7">
    <location>
        <begin position="23"/>
        <end position="314"/>
    </location>
</feature>
<dbReference type="InterPro" id="IPR023267">
    <property type="entry name" value="RCMT"/>
</dbReference>
<keyword evidence="5 6" id="KW-0694">RNA-binding</keyword>
<evidence type="ECO:0000256" key="2">
    <source>
        <dbReference type="ARBA" id="ARBA00022603"/>
    </source>
</evidence>
<dbReference type="Pfam" id="PF13636">
    <property type="entry name" value="Methyltranf_PUA"/>
    <property type="match status" value="1"/>
</dbReference>
<evidence type="ECO:0000256" key="4">
    <source>
        <dbReference type="ARBA" id="ARBA00022691"/>
    </source>
</evidence>
<feature type="binding site" evidence="6">
    <location>
        <position position="151"/>
    </location>
    <ligand>
        <name>S-adenosyl-L-methionine</name>
        <dbReference type="ChEBI" id="CHEBI:59789"/>
    </ligand>
</feature>
<feature type="binding site" evidence="6">
    <location>
        <position position="178"/>
    </location>
    <ligand>
        <name>S-adenosyl-L-methionine</name>
        <dbReference type="ChEBI" id="CHEBI:59789"/>
    </ligand>
</feature>
<feature type="active site" description="Nucleophile" evidence="6">
    <location>
        <position position="248"/>
    </location>
</feature>
<dbReference type="GO" id="GO:0008173">
    <property type="term" value="F:RNA methyltransferase activity"/>
    <property type="evidence" value="ECO:0007669"/>
    <property type="project" value="InterPro"/>
</dbReference>
<dbReference type="InterPro" id="IPR049560">
    <property type="entry name" value="MeTrfase_RsmB-F_NOP2_cat"/>
</dbReference>
<dbReference type="PANTHER" id="PTHR22807">
    <property type="entry name" value="NOP2 YEAST -RELATED NOL1/NOP2/FMU SUN DOMAIN-CONTAINING"/>
    <property type="match status" value="1"/>
</dbReference>
<feature type="binding site" evidence="6">
    <location>
        <begin position="127"/>
        <end position="133"/>
    </location>
    <ligand>
        <name>S-adenosyl-L-methionine</name>
        <dbReference type="ChEBI" id="CHEBI:59789"/>
    </ligand>
</feature>
<dbReference type="PANTHER" id="PTHR22807:SF30">
    <property type="entry name" value="28S RRNA (CYTOSINE(4447)-C(5))-METHYLTRANSFERASE-RELATED"/>
    <property type="match status" value="1"/>
</dbReference>
<proteinExistence type="inferred from homology"/>
<dbReference type="InterPro" id="IPR027391">
    <property type="entry name" value="Nol1_Nop2_Fmu_2"/>
</dbReference>
<keyword evidence="2 6" id="KW-0489">Methyltransferase</keyword>
<evidence type="ECO:0000313" key="9">
    <source>
        <dbReference type="Proteomes" id="UP000321204"/>
    </source>
</evidence>
<dbReference type="Pfam" id="PF01189">
    <property type="entry name" value="Methyltr_RsmB-F"/>
    <property type="match status" value="1"/>
</dbReference>
<gene>
    <name evidence="8" type="ORF">FSB75_08775</name>
</gene>
<dbReference type="InterPro" id="IPR001678">
    <property type="entry name" value="MeTrfase_RsmB-F_NOP2_dom"/>
</dbReference>
<accession>A0A5B8UHS7</accession>
<dbReference type="InterPro" id="IPR031341">
    <property type="entry name" value="Methyltr_RsmF_N"/>
</dbReference>
<dbReference type="OrthoDB" id="9810297at2"/>
<evidence type="ECO:0000256" key="1">
    <source>
        <dbReference type="ARBA" id="ARBA00022490"/>
    </source>
</evidence>
<dbReference type="SUPFAM" id="SSF53335">
    <property type="entry name" value="S-adenosyl-L-methionine-dependent methyltransferases"/>
    <property type="match status" value="1"/>
</dbReference>
<dbReference type="Proteomes" id="UP000321204">
    <property type="component" value="Chromosome"/>
</dbReference>
<dbReference type="KEGG" id="fgg:FSB75_08775"/>
<dbReference type="Gene3D" id="3.40.50.150">
    <property type="entry name" value="Vaccinia Virus protein VP39"/>
    <property type="match status" value="1"/>
</dbReference>
<keyword evidence="1" id="KW-0963">Cytoplasm</keyword>
<dbReference type="RefSeq" id="WP_146785754.1">
    <property type="nucleotide sequence ID" value="NZ_BAABIO010000001.1"/>
</dbReference>
<dbReference type="GO" id="GO:0001510">
    <property type="term" value="P:RNA methylation"/>
    <property type="evidence" value="ECO:0007669"/>
    <property type="project" value="InterPro"/>
</dbReference>
<dbReference type="GO" id="GO:0003723">
    <property type="term" value="F:RNA binding"/>
    <property type="evidence" value="ECO:0007669"/>
    <property type="project" value="UniProtKB-UniRule"/>
</dbReference>
<keyword evidence="9" id="KW-1185">Reference proteome</keyword>
<dbReference type="AlphaFoldDB" id="A0A5B8UHS7"/>
<dbReference type="InterPro" id="IPR029063">
    <property type="entry name" value="SAM-dependent_MTases_sf"/>
</dbReference>
<protein>
    <recommendedName>
        <fullName evidence="7">SAM-dependent MTase RsmB/NOP-type domain-containing protein</fullName>
    </recommendedName>
</protein>
<keyword evidence="3 6" id="KW-0808">Transferase</keyword>
<feature type="binding site" evidence="6">
    <location>
        <position position="195"/>
    </location>
    <ligand>
        <name>S-adenosyl-L-methionine</name>
        <dbReference type="ChEBI" id="CHEBI:59789"/>
    </ligand>
</feature>
<comment type="similarity">
    <text evidence="6">Belongs to the class I-like SAM-binding methyltransferase superfamily. RsmB/NOP family.</text>
</comment>
<name>A0A5B8UHS7_9BACT</name>
<keyword evidence="4 6" id="KW-0949">S-adenosyl-L-methionine</keyword>
<evidence type="ECO:0000259" key="7">
    <source>
        <dbReference type="PROSITE" id="PS51686"/>
    </source>
</evidence>
<evidence type="ECO:0000256" key="5">
    <source>
        <dbReference type="ARBA" id="ARBA00022884"/>
    </source>
</evidence>
<dbReference type="Pfam" id="PF17125">
    <property type="entry name" value="Methyltr_RsmF_N"/>
    <property type="match status" value="1"/>
</dbReference>
<dbReference type="PRINTS" id="PR02008">
    <property type="entry name" value="RCMTFAMILY"/>
</dbReference>
<evidence type="ECO:0000313" key="8">
    <source>
        <dbReference type="EMBL" id="QEC55982.1"/>
    </source>
</evidence>
<organism evidence="8 9">
    <name type="scientific">Flavisolibacter ginsenosidimutans</name>
    <dbReference type="NCBI Taxonomy" id="661481"/>
    <lineage>
        <taxon>Bacteria</taxon>
        <taxon>Pseudomonadati</taxon>
        <taxon>Bacteroidota</taxon>
        <taxon>Chitinophagia</taxon>
        <taxon>Chitinophagales</taxon>
        <taxon>Chitinophagaceae</taxon>
        <taxon>Flavisolibacter</taxon>
    </lineage>
</organism>
<dbReference type="PROSITE" id="PS51686">
    <property type="entry name" value="SAM_MT_RSMB_NOP"/>
    <property type="match status" value="1"/>
</dbReference>
<evidence type="ECO:0000256" key="3">
    <source>
        <dbReference type="ARBA" id="ARBA00022679"/>
    </source>
</evidence>
<dbReference type="CDD" id="cd02440">
    <property type="entry name" value="AdoMet_MTases"/>
    <property type="match status" value="1"/>
</dbReference>
<dbReference type="EMBL" id="CP042433">
    <property type="protein sequence ID" value="QEC55982.1"/>
    <property type="molecule type" value="Genomic_DNA"/>
</dbReference>
<sequence>MMLPKELLVSLEGVAGFEKEAFIAVHERGNEITSIRINPAKKQQATSNGQLAKSEAAFADCLLPFANFSPIPWCGNGYYLSQRPSFTFDPLFHAGCYYVQEASSMFLEQALKQLLNLSQSLKVLDLCAAPGGKSTHIQSLISSESLLVSNEVIKQRSLVLTDNIIKWGCNNVFVTNNDPKAFQKLSNYFDVMVVDAPCSGSGLFRKDEDAIGEWSLNNVQLCSQRQQRILADALPALKEGGLLVYSTCSYSQEEDEAIADWLVREMGMENAPLQTNNFEGIVETKSPQSSAAGYRFYPNKIKGEGFFLSCFWKRQSESSGKLRPAKPEMISAKEKKILSEWAVEEGLEFIRFRDSIFALPQKHLPDFLILQSSLNLQYAGVQIGEVMKEKLVPHHALAQSTVIKASVPATELPYDEAIKYLQRQELSVSPETTGWQVVRYKGHNLSWMNALKNRVNNYYPKEIRILKQYNNTAFEK</sequence>
<dbReference type="Gene3D" id="3.30.70.1170">
    <property type="entry name" value="Sun protein, domain 3"/>
    <property type="match status" value="1"/>
</dbReference>